<keyword evidence="1" id="KW-0812">Transmembrane</keyword>
<dbReference type="Proteomes" id="UP000598360">
    <property type="component" value="Unassembled WGS sequence"/>
</dbReference>
<gene>
    <name evidence="2" type="ORF">IQ251_11560</name>
</gene>
<dbReference type="RefSeq" id="WP_193928512.1">
    <property type="nucleotide sequence ID" value="NZ_JADEYC010000018.1"/>
</dbReference>
<protein>
    <submittedName>
        <fullName evidence="2">Uncharacterized protein</fullName>
    </submittedName>
</protein>
<reference evidence="2" key="1">
    <citation type="submission" date="2020-10" db="EMBL/GenBank/DDBJ databases">
        <title>Diversity and distribution of actinomycetes associated with coral in the coast of Hainan.</title>
        <authorList>
            <person name="Li F."/>
        </authorList>
    </citation>
    <scope>NUCLEOTIDE SEQUENCE</scope>
    <source>
        <strain evidence="2">HNM0983</strain>
    </source>
</reference>
<keyword evidence="1" id="KW-0472">Membrane</keyword>
<keyword evidence="1" id="KW-1133">Transmembrane helix</keyword>
<evidence type="ECO:0000313" key="2">
    <source>
        <dbReference type="EMBL" id="MBE9375078.1"/>
    </source>
</evidence>
<feature type="transmembrane region" description="Helical" evidence="1">
    <location>
        <begin position="52"/>
        <end position="70"/>
    </location>
</feature>
<sequence>MVSAVVGLVALVVTLVALVAGAGHAGYLGMLMSAAKKRAGGQPAIDFARKRLPAAGVGAGVALLALLISTGESVPGDIFAILLGGGAGAYSVKALQSTQQKFRGGQY</sequence>
<accession>A0A929BCG3</accession>
<dbReference type="AlphaFoldDB" id="A0A929BCG3"/>
<proteinExistence type="predicted"/>
<keyword evidence="3" id="KW-1185">Reference proteome</keyword>
<comment type="caution">
    <text evidence="2">The sequence shown here is derived from an EMBL/GenBank/DDBJ whole genome shotgun (WGS) entry which is preliminary data.</text>
</comment>
<evidence type="ECO:0000313" key="3">
    <source>
        <dbReference type="Proteomes" id="UP000598360"/>
    </source>
</evidence>
<evidence type="ECO:0000256" key="1">
    <source>
        <dbReference type="SAM" id="Phobius"/>
    </source>
</evidence>
<feature type="transmembrane region" description="Helical" evidence="1">
    <location>
        <begin position="76"/>
        <end position="95"/>
    </location>
</feature>
<name>A0A929BCG3_9PSEU</name>
<organism evidence="2 3">
    <name type="scientific">Saccharopolyspora montiporae</name>
    <dbReference type="NCBI Taxonomy" id="2781240"/>
    <lineage>
        <taxon>Bacteria</taxon>
        <taxon>Bacillati</taxon>
        <taxon>Actinomycetota</taxon>
        <taxon>Actinomycetes</taxon>
        <taxon>Pseudonocardiales</taxon>
        <taxon>Pseudonocardiaceae</taxon>
        <taxon>Saccharopolyspora</taxon>
    </lineage>
</organism>
<feature type="transmembrane region" description="Helical" evidence="1">
    <location>
        <begin position="6"/>
        <end position="31"/>
    </location>
</feature>
<dbReference type="EMBL" id="JADEYC010000018">
    <property type="protein sequence ID" value="MBE9375078.1"/>
    <property type="molecule type" value="Genomic_DNA"/>
</dbReference>